<keyword evidence="3" id="KW-1185">Reference proteome</keyword>
<dbReference type="AlphaFoldDB" id="A0AA86VGA2"/>
<evidence type="ECO:0000313" key="3">
    <source>
        <dbReference type="Proteomes" id="UP001189624"/>
    </source>
</evidence>
<gene>
    <name evidence="2" type="ORF">AYBTSS11_LOCUS14276</name>
</gene>
<dbReference type="PANTHER" id="PTHR33472">
    <property type="entry name" value="OS01G0106600 PROTEIN"/>
    <property type="match status" value="1"/>
</dbReference>
<dbReference type="PANTHER" id="PTHR33472:SF1">
    <property type="entry name" value="EXTENSIN-RELATED"/>
    <property type="match status" value="1"/>
</dbReference>
<organism evidence="2 3">
    <name type="scientific">Sphenostylis stenocarpa</name>
    <dbReference type="NCBI Taxonomy" id="92480"/>
    <lineage>
        <taxon>Eukaryota</taxon>
        <taxon>Viridiplantae</taxon>
        <taxon>Streptophyta</taxon>
        <taxon>Embryophyta</taxon>
        <taxon>Tracheophyta</taxon>
        <taxon>Spermatophyta</taxon>
        <taxon>Magnoliopsida</taxon>
        <taxon>eudicotyledons</taxon>
        <taxon>Gunneridae</taxon>
        <taxon>Pentapetalae</taxon>
        <taxon>rosids</taxon>
        <taxon>fabids</taxon>
        <taxon>Fabales</taxon>
        <taxon>Fabaceae</taxon>
        <taxon>Papilionoideae</taxon>
        <taxon>50 kb inversion clade</taxon>
        <taxon>NPAAA clade</taxon>
        <taxon>indigoferoid/millettioid clade</taxon>
        <taxon>Phaseoleae</taxon>
        <taxon>Sphenostylis</taxon>
    </lineage>
</organism>
<proteinExistence type="predicted"/>
<dbReference type="EMBL" id="OY731401">
    <property type="protein sequence ID" value="CAJ1950479.1"/>
    <property type="molecule type" value="Genomic_DNA"/>
</dbReference>
<accession>A0AA86VGA2</accession>
<feature type="region of interest" description="Disordered" evidence="1">
    <location>
        <begin position="98"/>
        <end position="122"/>
    </location>
</feature>
<feature type="compositionally biased region" description="Polar residues" evidence="1">
    <location>
        <begin position="50"/>
        <end position="61"/>
    </location>
</feature>
<evidence type="ECO:0000313" key="2">
    <source>
        <dbReference type="EMBL" id="CAJ1950479.1"/>
    </source>
</evidence>
<reference evidence="2" key="1">
    <citation type="submission" date="2023-10" db="EMBL/GenBank/DDBJ databases">
        <authorList>
            <person name="Domelevo Entfellner J.-B."/>
        </authorList>
    </citation>
    <scope>NUCLEOTIDE SEQUENCE</scope>
</reference>
<dbReference type="Gramene" id="rna-AYBTSS11_LOCUS14276">
    <property type="protein sequence ID" value="CAJ1950479.1"/>
    <property type="gene ID" value="gene-AYBTSS11_LOCUS14276"/>
</dbReference>
<feature type="region of interest" description="Disordered" evidence="1">
    <location>
        <begin position="1"/>
        <end position="61"/>
    </location>
</feature>
<sequence>MANPISVRPWSRLTSLRSPPAPDSLPKYQPAELSLKTTNTSSHDMKESATKYTPTTPDVYSPMQSQKLKLTTPMTFPLSKLKSRAQLEIKIALEEEVTNEKPNENGGSLRNESVENHGIGNNEKEVAAKGKCIDTRLSSPDSCGMRVITISGENKGAYMQITKPHKKPFHKMRAVYTNSNVQCVNNSIVLNTSLTHHDPGMHLVIPKKASGEGFHPKERCEVQRN</sequence>
<evidence type="ECO:0000256" key="1">
    <source>
        <dbReference type="SAM" id="MobiDB-lite"/>
    </source>
</evidence>
<protein>
    <submittedName>
        <fullName evidence="2">Uncharacterized protein</fullName>
    </submittedName>
</protein>
<dbReference type="Proteomes" id="UP001189624">
    <property type="component" value="Chromosome 4"/>
</dbReference>
<name>A0AA86VGA2_9FABA</name>